<dbReference type="Pfam" id="PF02810">
    <property type="entry name" value="SEC-C"/>
    <property type="match status" value="1"/>
</dbReference>
<dbReference type="Proteomes" id="UP000320239">
    <property type="component" value="Unassembled WGS sequence"/>
</dbReference>
<accession>A0A561VGD8</accession>
<organism evidence="1 2">
    <name type="scientific">Actinoplanes teichomyceticus</name>
    <dbReference type="NCBI Taxonomy" id="1867"/>
    <lineage>
        <taxon>Bacteria</taxon>
        <taxon>Bacillati</taxon>
        <taxon>Actinomycetota</taxon>
        <taxon>Actinomycetes</taxon>
        <taxon>Micromonosporales</taxon>
        <taxon>Micromonosporaceae</taxon>
        <taxon>Actinoplanes</taxon>
    </lineage>
</organism>
<comment type="caution">
    <text evidence="1">The sequence shown here is derived from an EMBL/GenBank/DDBJ whole genome shotgun (WGS) entry which is preliminary data.</text>
</comment>
<dbReference type="OrthoDB" id="3343588at2"/>
<dbReference type="InterPro" id="IPR004027">
    <property type="entry name" value="SEC_C_motif"/>
</dbReference>
<gene>
    <name evidence="1" type="ORF">FHX34_107166</name>
</gene>
<protein>
    <submittedName>
        <fullName evidence="1">SEC-C motif-containing protein</fullName>
    </submittedName>
</protein>
<name>A0A561VGD8_ACTTI</name>
<keyword evidence="2" id="KW-1185">Reference proteome</keyword>
<dbReference type="SUPFAM" id="SSF103642">
    <property type="entry name" value="Sec-C motif"/>
    <property type="match status" value="1"/>
</dbReference>
<dbReference type="RefSeq" id="WP_122976597.1">
    <property type="nucleotide sequence ID" value="NZ_BOMX01000126.1"/>
</dbReference>
<sequence>MPSDATLTLDDLDAIAHRAAGLDDPSPVVAELVAAVEQGRLAEPADAAHAFLLASEITERAGDLPAALGLAERAAAAPGADGFVRAGHAELLVRSGHAEQGRAVFADVRPELLQDPLAASYLSESLEAAGLAGVAEEWLSAAVRTLLSGDQPVLDRVEVMFALVKERHRVREGLGLEHDELDDLYHEMQVAVDTPDPDEGRALLFWPEAELAALLARWPGQAETYGSDWDEHRAGLERTLAGWSGSGVVRLGLFVGSVDGLLAFAAEEGVDPADPQAHLEYADVVGETAGAVEWPPQRNAPCWCGSGVKYKKCCLPRSRG</sequence>
<evidence type="ECO:0000313" key="1">
    <source>
        <dbReference type="EMBL" id="TWG10673.1"/>
    </source>
</evidence>
<evidence type="ECO:0000313" key="2">
    <source>
        <dbReference type="Proteomes" id="UP000320239"/>
    </source>
</evidence>
<reference evidence="1 2" key="1">
    <citation type="submission" date="2019-06" db="EMBL/GenBank/DDBJ databases">
        <title>Sequencing the genomes of 1000 actinobacteria strains.</title>
        <authorList>
            <person name="Klenk H.-P."/>
        </authorList>
    </citation>
    <scope>NUCLEOTIDE SEQUENCE [LARGE SCALE GENOMIC DNA]</scope>
    <source>
        <strain evidence="1 2">DSM 43866</strain>
    </source>
</reference>
<dbReference type="Gene3D" id="3.10.450.50">
    <property type="match status" value="1"/>
</dbReference>
<dbReference type="AlphaFoldDB" id="A0A561VGD8"/>
<dbReference type="EMBL" id="VIWY01000007">
    <property type="protein sequence ID" value="TWG10673.1"/>
    <property type="molecule type" value="Genomic_DNA"/>
</dbReference>
<proteinExistence type="predicted"/>